<dbReference type="EMBL" id="PYAL01000003">
    <property type="protein sequence ID" value="RXN90581.1"/>
    <property type="molecule type" value="Genomic_DNA"/>
</dbReference>
<keyword evidence="1" id="KW-0479">Metal-binding</keyword>
<organism evidence="4 5">
    <name type="scientific">Achromobacter aloeverae</name>
    <dbReference type="NCBI Taxonomy" id="1750518"/>
    <lineage>
        <taxon>Bacteria</taxon>
        <taxon>Pseudomonadati</taxon>
        <taxon>Pseudomonadota</taxon>
        <taxon>Betaproteobacteria</taxon>
        <taxon>Burkholderiales</taxon>
        <taxon>Alcaligenaceae</taxon>
        <taxon>Achromobacter</taxon>
    </lineage>
</organism>
<keyword evidence="1" id="KW-0645">Protease</keyword>
<evidence type="ECO:0000313" key="5">
    <source>
        <dbReference type="Proteomes" id="UP000290849"/>
    </source>
</evidence>
<dbReference type="InterPro" id="IPR009197">
    <property type="entry name" value="MlrC"/>
</dbReference>
<feature type="domain" description="Microcystin LR degradation protein MlrC N-terminal" evidence="3">
    <location>
        <begin position="8"/>
        <end position="300"/>
    </location>
</feature>
<reference evidence="4 5" key="1">
    <citation type="journal article" date="2017" name="Int. J. Syst. Evol. Microbiol.">
        <title>Achromobacter aloeverae sp. nov., isolated from the root of Aloe vera (L.) Burm.f.</title>
        <authorList>
            <person name="Kuncharoen N."/>
            <person name="Muramatsu Y."/>
            <person name="Shibata C."/>
            <person name="Kamakura Y."/>
            <person name="Nakagawa Y."/>
            <person name="Tanasupawat S."/>
        </authorList>
    </citation>
    <scope>NUCLEOTIDE SEQUENCE [LARGE SCALE GENOMIC DNA]</scope>
    <source>
        <strain evidence="4 5">AVA-1</strain>
    </source>
</reference>
<dbReference type="PIRSF" id="PIRSF012702">
    <property type="entry name" value="UCP012702"/>
    <property type="match status" value="1"/>
</dbReference>
<dbReference type="RefSeq" id="WP_129151010.1">
    <property type="nucleotide sequence ID" value="NZ_JBHSDO010000014.1"/>
</dbReference>
<dbReference type="Pfam" id="PF07364">
    <property type="entry name" value="DUF1485"/>
    <property type="match status" value="1"/>
</dbReference>
<dbReference type="OrthoDB" id="5288421at2"/>
<keyword evidence="1" id="KW-0482">Metalloprotease</keyword>
<comment type="function">
    <text evidence="1">Involved in peptidolytic degradation of cyclic heptapeptide hepatotoxin microcystin (MC).</text>
</comment>
<comment type="similarity">
    <text evidence="1">Belongs to the peptidase M81 family.</text>
</comment>
<dbReference type="Pfam" id="PF07171">
    <property type="entry name" value="MlrC_C"/>
    <property type="match status" value="1"/>
</dbReference>
<sequence>MARPKYLAVARLWFEGNAFCPVPASFAQFEQYEWQAGAQVLDTMRGTATELGAVARFAASHPDWEVVVLRCASALPAGPIDDDVITRLTQELRDGLAAGQAAHGWDAVYLSLHGAAITPTRETPELDIARMVRTMLPAVPLGASFDLHGNMPAAWGDVLDIAAVYRTHPHVDMDQAADRVLQGLLRCADEGLITHRAVVNEGIVLPSINMRTSAGPMQELEQAAVAAIKDGILDVLVFGGFPYSDTAATGASIFVISDAARDPDGALARATARAVHDRVIACFPRFIMALPSPQAALADALAETAPGLIAVTDAGDNPMSGGGGDTPGLFAALCSARPAVPTLFASFADPGVVADARQAGVGGSIDITLGGRHGMQFGAPVPVRVTVQRLTDGRYRNTGPMQTGVERSCGNSVVLALEDLPTLRVIVTERVVAADDPAFYDLHGIDLDAVRLLCVKAKNHFRAAFAARCARIIDCDAPGPACLDLSRLPFRNAHVSAGYPEVLTTRAA</sequence>
<dbReference type="AlphaFoldDB" id="A0A4Q1HKL2"/>
<evidence type="ECO:0000259" key="3">
    <source>
        <dbReference type="Pfam" id="PF07364"/>
    </source>
</evidence>
<evidence type="ECO:0000313" key="4">
    <source>
        <dbReference type="EMBL" id="RXN90581.1"/>
    </source>
</evidence>
<keyword evidence="5" id="KW-1185">Reference proteome</keyword>
<dbReference type="GO" id="GO:0046872">
    <property type="term" value="F:metal ion binding"/>
    <property type="evidence" value="ECO:0007669"/>
    <property type="project" value="UniProtKB-KW"/>
</dbReference>
<evidence type="ECO:0000259" key="2">
    <source>
        <dbReference type="Pfam" id="PF07171"/>
    </source>
</evidence>
<accession>A0A4Q1HKL2</accession>
<name>A0A4Q1HKL2_9BURK</name>
<comment type="caution">
    <text evidence="4">The sequence shown here is derived from an EMBL/GenBank/DDBJ whole genome shotgun (WGS) entry which is preliminary data.</text>
</comment>
<feature type="domain" description="Microcystin LR degradation protein MlrC C-terminal" evidence="2">
    <location>
        <begin position="311"/>
        <end position="492"/>
    </location>
</feature>
<keyword evidence="1" id="KW-0378">Hydrolase</keyword>
<evidence type="ECO:0000256" key="1">
    <source>
        <dbReference type="PIRNR" id="PIRNR012702"/>
    </source>
</evidence>
<comment type="cofactor">
    <cofactor evidence="1">
        <name>Zn(2+)</name>
        <dbReference type="ChEBI" id="CHEBI:29105"/>
    </cofactor>
    <text evidence="1">Binds 1 zinc ion per subunit.</text>
</comment>
<dbReference type="InterPro" id="IPR010799">
    <property type="entry name" value="MlrC_C"/>
</dbReference>
<dbReference type="Proteomes" id="UP000290849">
    <property type="component" value="Unassembled WGS sequence"/>
</dbReference>
<proteinExistence type="inferred from homology"/>
<dbReference type="GO" id="GO:0008237">
    <property type="term" value="F:metallopeptidase activity"/>
    <property type="evidence" value="ECO:0007669"/>
    <property type="project" value="UniProtKB-KW"/>
</dbReference>
<gene>
    <name evidence="4" type="ORF">C7R54_13975</name>
</gene>
<dbReference type="GO" id="GO:0006508">
    <property type="term" value="P:proteolysis"/>
    <property type="evidence" value="ECO:0007669"/>
    <property type="project" value="UniProtKB-KW"/>
</dbReference>
<protein>
    <recommendedName>
        <fullName evidence="1">Microcystinase C</fullName>
        <shortName evidence="1">MlrC</shortName>
    </recommendedName>
</protein>
<dbReference type="InterPro" id="IPR015995">
    <property type="entry name" value="MlrC_N"/>
</dbReference>